<proteinExistence type="predicted"/>
<comment type="caution">
    <text evidence="2">The sequence shown here is derived from an EMBL/GenBank/DDBJ whole genome shotgun (WGS) entry which is preliminary data.</text>
</comment>
<dbReference type="EMBL" id="CAJVPY010014095">
    <property type="protein sequence ID" value="CAG8744622.1"/>
    <property type="molecule type" value="Genomic_DNA"/>
</dbReference>
<evidence type="ECO:0000313" key="2">
    <source>
        <dbReference type="EMBL" id="CAG8744622.1"/>
    </source>
</evidence>
<feature type="compositionally biased region" description="Basic and acidic residues" evidence="1">
    <location>
        <begin position="31"/>
        <end position="44"/>
    </location>
</feature>
<feature type="region of interest" description="Disordered" evidence="1">
    <location>
        <begin position="16"/>
        <end position="44"/>
    </location>
</feature>
<evidence type="ECO:0000256" key="1">
    <source>
        <dbReference type="SAM" id="MobiDB-lite"/>
    </source>
</evidence>
<evidence type="ECO:0000313" key="3">
    <source>
        <dbReference type="Proteomes" id="UP000789405"/>
    </source>
</evidence>
<feature type="non-terminal residue" evidence="2">
    <location>
        <position position="1"/>
    </location>
</feature>
<keyword evidence="3" id="KW-1185">Reference proteome</keyword>
<reference evidence="2" key="1">
    <citation type="submission" date="2021-06" db="EMBL/GenBank/DDBJ databases">
        <authorList>
            <person name="Kallberg Y."/>
            <person name="Tangrot J."/>
            <person name="Rosling A."/>
        </authorList>
    </citation>
    <scope>NUCLEOTIDE SEQUENCE</scope>
    <source>
        <strain evidence="2">MA453B</strain>
    </source>
</reference>
<protein>
    <submittedName>
        <fullName evidence="2">21412_t:CDS:1</fullName>
    </submittedName>
</protein>
<dbReference type="Proteomes" id="UP000789405">
    <property type="component" value="Unassembled WGS sequence"/>
</dbReference>
<organism evidence="2 3">
    <name type="scientific">Dentiscutata erythropus</name>
    <dbReference type="NCBI Taxonomy" id="1348616"/>
    <lineage>
        <taxon>Eukaryota</taxon>
        <taxon>Fungi</taxon>
        <taxon>Fungi incertae sedis</taxon>
        <taxon>Mucoromycota</taxon>
        <taxon>Glomeromycotina</taxon>
        <taxon>Glomeromycetes</taxon>
        <taxon>Diversisporales</taxon>
        <taxon>Gigasporaceae</taxon>
        <taxon>Dentiscutata</taxon>
    </lineage>
</organism>
<sequence>DLTFKYTSKRGNIEDVEDRKNNTEDFEDNENDFKNTKDNKDYAKNSKDGKDCIKNLEEGDEYDSKKFSMSFEVESKKDFSLFEFNSYKIRESK</sequence>
<dbReference type="AlphaFoldDB" id="A0A9N9NM99"/>
<name>A0A9N9NM99_9GLOM</name>
<gene>
    <name evidence="2" type="ORF">DERYTH_LOCUS16315</name>
</gene>
<accession>A0A9N9NM99</accession>